<evidence type="ECO:0000256" key="1">
    <source>
        <dbReference type="SAM" id="Phobius"/>
    </source>
</evidence>
<evidence type="ECO:0000313" key="2">
    <source>
        <dbReference type="EMBL" id="NYJ22015.1"/>
    </source>
</evidence>
<gene>
    <name evidence="2" type="ORF">HNR13_000302</name>
</gene>
<organism evidence="2 3">
    <name type="scientific">Leifsonia shinshuensis</name>
    <dbReference type="NCBI Taxonomy" id="150026"/>
    <lineage>
        <taxon>Bacteria</taxon>
        <taxon>Bacillati</taxon>
        <taxon>Actinomycetota</taxon>
        <taxon>Actinomycetes</taxon>
        <taxon>Micrococcales</taxon>
        <taxon>Microbacteriaceae</taxon>
        <taxon>Leifsonia</taxon>
    </lineage>
</organism>
<dbReference type="EMBL" id="JACCFL010000001">
    <property type="protein sequence ID" value="NYJ22015.1"/>
    <property type="molecule type" value="Genomic_DNA"/>
</dbReference>
<protein>
    <submittedName>
        <fullName evidence="2">Uncharacterized protein</fullName>
    </submittedName>
</protein>
<dbReference type="AlphaFoldDB" id="A0A853CTT7"/>
<accession>A0A853CTT7</accession>
<keyword evidence="1" id="KW-0812">Transmembrane</keyword>
<evidence type="ECO:0000313" key="3">
    <source>
        <dbReference type="Proteomes" id="UP000578352"/>
    </source>
</evidence>
<comment type="caution">
    <text evidence="2">The sequence shown here is derived from an EMBL/GenBank/DDBJ whole genome shotgun (WGS) entry which is preliminary data.</text>
</comment>
<name>A0A853CTT7_9MICO</name>
<keyword evidence="1" id="KW-0472">Membrane</keyword>
<dbReference type="RefSeq" id="WP_179604119.1">
    <property type="nucleotide sequence ID" value="NZ_BAABEH010000001.1"/>
</dbReference>
<dbReference type="Proteomes" id="UP000578352">
    <property type="component" value="Unassembled WGS sequence"/>
</dbReference>
<proteinExistence type="predicted"/>
<reference evidence="2 3" key="1">
    <citation type="submission" date="2020-07" db="EMBL/GenBank/DDBJ databases">
        <title>Sequencing the genomes of 1000 actinobacteria strains.</title>
        <authorList>
            <person name="Klenk H.-P."/>
        </authorList>
    </citation>
    <scope>NUCLEOTIDE SEQUENCE [LARGE SCALE GENOMIC DNA]</scope>
    <source>
        <strain evidence="2 3">DSM 15165</strain>
    </source>
</reference>
<keyword evidence="1" id="KW-1133">Transmembrane helix</keyword>
<sequence>MTTLGHRHHQGGLVRARGTLAGVADNAYLRLLSLLVILAAGAALLVLAIGFALDVVVPLVFGNELRALAVLLPH</sequence>
<feature type="transmembrane region" description="Helical" evidence="1">
    <location>
        <begin position="27"/>
        <end position="53"/>
    </location>
</feature>